<evidence type="ECO:0000313" key="5">
    <source>
        <dbReference type="Proteomes" id="UP000242792"/>
    </source>
</evidence>
<dbReference type="GeneID" id="83038986"/>
<dbReference type="Proteomes" id="UP000242792">
    <property type="component" value="Chromosome"/>
</dbReference>
<name>A0A0W7YZI6_9BURK</name>
<keyword evidence="1" id="KW-0732">Signal</keyword>
<dbReference type="STRING" id="225992.B5M06_06585"/>
<dbReference type="RefSeq" id="WP_054065366.1">
    <property type="nucleotide sequence ID" value="NZ_CATYED010000003.1"/>
</dbReference>
<keyword evidence="4" id="KW-1185">Reference proteome</keyword>
<accession>A0A1V0BDM7</accession>
<dbReference type="Proteomes" id="UP000053300">
    <property type="component" value="Unassembled WGS sequence"/>
</dbReference>
<accession>A0A0W7YZI6</accession>
<reference evidence="3 4" key="1">
    <citation type="submission" date="2015-12" db="EMBL/GenBank/DDBJ databases">
        <title>Complete genome sequence of a multi-drug resistant strain Acidovorax sp. 12322-1.</title>
        <authorList>
            <person name="Ming D."/>
            <person name="Wang M."/>
            <person name="Hu S."/>
            <person name="Zhou Y."/>
            <person name="Jiang T."/>
        </authorList>
    </citation>
    <scope>NUCLEOTIDE SEQUENCE [LARGE SCALE GENOMIC DNA]</scope>
    <source>
        <strain evidence="3 4">12322-1</strain>
    </source>
</reference>
<sequence>MRIPLIPRILKWLPLLATCAWLAGCATAPGKDYSAYRAAKPASILVLPPINDAPEVQASASVLSQATLPLAEAGYYVLPVTLVSETFRQNGLEIASDIHEVAPAKLQEIFGADAALYLRVTRYGTTYQVIQSATVVSVEARLVDLRTGTQLWDGRASASNQEGGNNSGGGLVGMLVTALVNQVVNSATDAAHPMAGVAINRLLAAGTPNGLLYGPRSPLYGKN</sequence>
<protein>
    <recommendedName>
        <fullName evidence="6">Lipoprotein</fullName>
    </recommendedName>
</protein>
<evidence type="ECO:0000313" key="2">
    <source>
        <dbReference type="EMBL" id="AQZ97971.1"/>
    </source>
</evidence>
<evidence type="ECO:0000313" key="3">
    <source>
        <dbReference type="EMBL" id="KUF40435.1"/>
    </source>
</evidence>
<dbReference type="Pfam" id="PF05643">
    <property type="entry name" value="GNA1162-like"/>
    <property type="match status" value="1"/>
</dbReference>
<dbReference type="Gene3D" id="3.40.50.10610">
    <property type="entry name" value="ABC-type transport auxiliary lipoprotein component"/>
    <property type="match status" value="1"/>
</dbReference>
<reference evidence="2 5" key="2">
    <citation type="submission" date="2017-03" db="EMBL/GenBank/DDBJ databases">
        <title>Rapid Whole Genome Sequencing of Comamonas kerstersii Causing Continuous ambulatory Peritoneal Dialysis-Associated Peritonitis.</title>
        <authorList>
            <person name="Zheng B."/>
        </authorList>
    </citation>
    <scope>NUCLEOTIDE SEQUENCE [LARGE SCALE GENOMIC DNA]</scope>
    <source>
        <strain evidence="2 5">8943</strain>
    </source>
</reference>
<feature type="signal peptide" evidence="1">
    <location>
        <begin position="1"/>
        <end position="28"/>
    </location>
</feature>
<dbReference type="EMBL" id="CP020121">
    <property type="protein sequence ID" value="AQZ97971.1"/>
    <property type="molecule type" value="Genomic_DNA"/>
</dbReference>
<dbReference type="PROSITE" id="PS51257">
    <property type="entry name" value="PROKAR_LIPOPROTEIN"/>
    <property type="match status" value="1"/>
</dbReference>
<feature type="chain" id="PRO_5036299337" description="Lipoprotein" evidence="1">
    <location>
        <begin position="29"/>
        <end position="223"/>
    </location>
</feature>
<evidence type="ECO:0000256" key="1">
    <source>
        <dbReference type="SAM" id="SignalP"/>
    </source>
</evidence>
<dbReference type="KEGG" id="cke:B5M06_06585"/>
<proteinExistence type="predicted"/>
<dbReference type="EMBL" id="LPXH01000027">
    <property type="protein sequence ID" value="KUF40435.1"/>
    <property type="molecule type" value="Genomic_DNA"/>
</dbReference>
<evidence type="ECO:0000313" key="4">
    <source>
        <dbReference type="Proteomes" id="UP000053300"/>
    </source>
</evidence>
<gene>
    <name evidence="3" type="ORF">AS359_02570</name>
    <name evidence="2" type="ORF">B5M06_06585</name>
</gene>
<dbReference type="InterPro" id="IPR008517">
    <property type="entry name" value="GNA1162-like"/>
</dbReference>
<dbReference type="OrthoDB" id="1014694at2"/>
<dbReference type="AlphaFoldDB" id="A0A0W7YZI6"/>
<evidence type="ECO:0008006" key="6">
    <source>
        <dbReference type="Google" id="ProtNLM"/>
    </source>
</evidence>
<organism evidence="3 4">
    <name type="scientific">Comamonas kerstersii</name>
    <dbReference type="NCBI Taxonomy" id="225992"/>
    <lineage>
        <taxon>Bacteria</taxon>
        <taxon>Pseudomonadati</taxon>
        <taxon>Pseudomonadota</taxon>
        <taxon>Betaproteobacteria</taxon>
        <taxon>Burkholderiales</taxon>
        <taxon>Comamonadaceae</taxon>
        <taxon>Comamonas</taxon>
    </lineage>
</organism>